<dbReference type="InterPro" id="IPR001810">
    <property type="entry name" value="F-box_dom"/>
</dbReference>
<proteinExistence type="predicted"/>
<evidence type="ECO:0000313" key="2">
    <source>
        <dbReference type="EMBL" id="KAH0902834.1"/>
    </source>
</evidence>
<accession>A0ABQ8BDF5</accession>
<dbReference type="PANTHER" id="PTHR31111:SF96">
    <property type="entry name" value="F-BOX DOMAIN-CONTAINING PROTEIN"/>
    <property type="match status" value="1"/>
</dbReference>
<dbReference type="InterPro" id="IPR013187">
    <property type="entry name" value="F-box-assoc_dom_typ3"/>
</dbReference>
<gene>
    <name evidence="2" type="ORF">HID58_042337</name>
</gene>
<dbReference type="PANTHER" id="PTHR31111">
    <property type="entry name" value="BNAA05G37150D PROTEIN-RELATED"/>
    <property type="match status" value="1"/>
</dbReference>
<name>A0ABQ8BDF5_BRANA</name>
<dbReference type="Proteomes" id="UP000824890">
    <property type="component" value="Unassembled WGS sequence"/>
</dbReference>
<dbReference type="SMART" id="SM00256">
    <property type="entry name" value="FBOX"/>
    <property type="match status" value="2"/>
</dbReference>
<keyword evidence="3" id="KW-1185">Reference proteome</keyword>
<dbReference type="Pfam" id="PF08268">
    <property type="entry name" value="FBA_3"/>
    <property type="match status" value="3"/>
</dbReference>
<organism evidence="2 3">
    <name type="scientific">Brassica napus</name>
    <name type="common">Rape</name>
    <dbReference type="NCBI Taxonomy" id="3708"/>
    <lineage>
        <taxon>Eukaryota</taxon>
        <taxon>Viridiplantae</taxon>
        <taxon>Streptophyta</taxon>
        <taxon>Embryophyta</taxon>
        <taxon>Tracheophyta</taxon>
        <taxon>Spermatophyta</taxon>
        <taxon>Magnoliopsida</taxon>
        <taxon>eudicotyledons</taxon>
        <taxon>Gunneridae</taxon>
        <taxon>Pentapetalae</taxon>
        <taxon>rosids</taxon>
        <taxon>malvids</taxon>
        <taxon>Brassicales</taxon>
        <taxon>Brassicaceae</taxon>
        <taxon>Brassiceae</taxon>
        <taxon>Brassica</taxon>
    </lineage>
</organism>
<reference evidence="2 3" key="1">
    <citation type="submission" date="2021-05" db="EMBL/GenBank/DDBJ databases">
        <title>Genome Assembly of Synthetic Allotetraploid Brassica napus Reveals Homoeologous Exchanges between Subgenomes.</title>
        <authorList>
            <person name="Davis J.T."/>
        </authorList>
    </citation>
    <scope>NUCLEOTIDE SEQUENCE [LARGE SCALE GENOMIC DNA]</scope>
    <source>
        <strain evidence="3">cv. Da-Ae</strain>
        <tissue evidence="2">Seedling</tissue>
    </source>
</reference>
<feature type="non-terminal residue" evidence="2">
    <location>
        <position position="1"/>
    </location>
</feature>
<dbReference type="SUPFAM" id="SSF81383">
    <property type="entry name" value="F-box domain"/>
    <property type="match status" value="2"/>
</dbReference>
<feature type="domain" description="F-box" evidence="1">
    <location>
        <begin position="13"/>
        <end position="53"/>
    </location>
</feature>
<dbReference type="InterPro" id="IPR036047">
    <property type="entry name" value="F-box-like_dom_sf"/>
</dbReference>
<feature type="domain" description="F-box" evidence="1">
    <location>
        <begin position="236"/>
        <end position="276"/>
    </location>
</feature>
<dbReference type="EMBL" id="JAGKQM010000011">
    <property type="protein sequence ID" value="KAH0902834.1"/>
    <property type="molecule type" value="Genomic_DNA"/>
</dbReference>
<dbReference type="NCBIfam" id="TIGR01640">
    <property type="entry name" value="F_box_assoc_1"/>
    <property type="match status" value="2"/>
</dbReference>
<protein>
    <recommendedName>
        <fullName evidence="1">F-box domain-containing protein</fullName>
    </recommendedName>
</protein>
<comment type="caution">
    <text evidence="2">The sequence shown here is derived from an EMBL/GenBank/DDBJ whole genome shotgun (WGS) entry which is preliminary data.</text>
</comment>
<evidence type="ECO:0000313" key="3">
    <source>
        <dbReference type="Proteomes" id="UP000824890"/>
    </source>
</evidence>
<dbReference type="Gene3D" id="1.20.1280.50">
    <property type="match status" value="2"/>
</dbReference>
<dbReference type="Pfam" id="PF00646">
    <property type="entry name" value="F-box"/>
    <property type="match status" value="2"/>
</dbReference>
<evidence type="ECO:0000259" key="1">
    <source>
        <dbReference type="SMART" id="SM00256"/>
    </source>
</evidence>
<sequence>GFKLSHEYTALPIPTDLIIEIFSRLSLKSIAICRCVSKLWASILRLPDFTDLFLTKSSARTDKKSSEKFSFIEVKVTLQSALLRGALINYSDNGYFRSSVSERSTSVQLWVLEDVEKQEWSDHIYLLPALWKNLVGRDYLFFAGVTRTNEIVLAPSCPSYPSFYLCYLNTKRDTVVVRFVEIQGIDVSDYYMDHVVLDHVEDVKLYDTLNLSWDSQRNMLSKTSDNVREGSSASPIPTDVIVDIFSRLPLKSIAICRCVSKLWASVLRLPYFTELFLTKSSSRPPQLLHARVTNSELFLFSSSYSRQPSYEVVVWWFRCGRPVYGLVCVKHVRVLDGEKETALAICNPSTRQVLHLPKVETETRRLKLRSMFGYDPVDKQYKVLCMTSDGGHYQVLTLGSPNRSWRMLECCIPHYDYPLPKEICIDGVLYYKSINQSTQTFLIVCFDVRSEMFRPIEAKGSLGRAMLTGDMVNYGGRLGLITCEDNRGNVGAINRRSSRFKLWVLEDVEKQEWSDRVFVLPAEWKNVVGEHRLNFVGVASRTNEIVLSSWYPINRFYLFYFDPEIDTVVRVEMQGVDMDVSNYAVLQTFLDHVEDLTLQNTLQTLNTTVPILWHKKNHLFLALLPVEMYSQNFRLLLSRLVHGLVDQRISKIKLDMVPVLCSPSTGQTLVLPKVKTSRAKVKCLLGRAVLGFMVNCNGKLGFSMSENHEGNVGFISGKSSRFKLWVLEDVEKQECSERVYVLPAEWKNIVGEHVLKFVGLSRTNEIVLSSWYSVKPFYLFYFNPGRNTVVRVEIEGVDMDGSKPCRGSKALSKCALDEREANQRKRLEAFIIIGHGYTYTLQIDFCEAATSLSGKESSSLKLNHT</sequence>
<dbReference type="InterPro" id="IPR017451">
    <property type="entry name" value="F-box-assoc_interact_dom"/>
</dbReference>